<dbReference type="Pfam" id="PF00512">
    <property type="entry name" value="HisKA"/>
    <property type="match status" value="1"/>
</dbReference>
<keyword evidence="3 7" id="KW-0597">Phosphoprotein</keyword>
<name>A0ABN6EMA1_9BACT</name>
<dbReference type="InterPro" id="IPR003594">
    <property type="entry name" value="HATPase_dom"/>
</dbReference>
<accession>A0ABN6EMA1</accession>
<dbReference type="GO" id="GO:0016301">
    <property type="term" value="F:kinase activity"/>
    <property type="evidence" value="ECO:0007669"/>
    <property type="project" value="UniProtKB-KW"/>
</dbReference>
<dbReference type="Proteomes" id="UP001319045">
    <property type="component" value="Chromosome"/>
</dbReference>
<dbReference type="InterPro" id="IPR018060">
    <property type="entry name" value="HTH_AraC"/>
</dbReference>
<evidence type="ECO:0000259" key="11">
    <source>
        <dbReference type="PROSITE" id="PS50110"/>
    </source>
</evidence>
<dbReference type="SMART" id="SM00448">
    <property type="entry name" value="REC"/>
    <property type="match status" value="1"/>
</dbReference>
<evidence type="ECO:0000256" key="8">
    <source>
        <dbReference type="SAM" id="Phobius"/>
    </source>
</evidence>
<evidence type="ECO:0000259" key="10">
    <source>
        <dbReference type="PROSITE" id="PS50109"/>
    </source>
</evidence>
<comment type="catalytic activity">
    <reaction evidence="1">
        <text>ATP + protein L-histidine = ADP + protein N-phospho-L-histidine.</text>
        <dbReference type="EC" id="2.7.13.3"/>
    </reaction>
</comment>
<evidence type="ECO:0000313" key="13">
    <source>
        <dbReference type="Proteomes" id="UP001319045"/>
    </source>
</evidence>
<feature type="domain" description="HTH araC/xylS-type" evidence="9">
    <location>
        <begin position="783"/>
        <end position="880"/>
    </location>
</feature>
<dbReference type="Gene3D" id="3.40.50.2300">
    <property type="match status" value="3"/>
</dbReference>
<dbReference type="InterPro" id="IPR036890">
    <property type="entry name" value="HATPase_C_sf"/>
</dbReference>
<dbReference type="SMART" id="SM00387">
    <property type="entry name" value="HATPase_c"/>
    <property type="match status" value="1"/>
</dbReference>
<sequence length="880" mass="98957">MYQKAFIYILLLISLSACTPKNKHYVIGVSQCSEDIWRDKLNDELSISSFSNENVDIRFASADDNDQRQIEQINHFIDEGVDLLIASPNQMHTISSAIDRAYAKGIPVILFDRKTDSRNYTAFIGADNYVIGKVMGEYVGVSLKGKGNVLEITGLESSSPAVERHRGFCDALNSFPSIKLIGSLHGDWTKESGSYLMDSLLKKRKDIDCVFGQNDRMAMGARMAARKLGFDKNIIYIGVDGLPTSDGGLHNVASHELSASYIYPTRGDLVMQLAMNILKKKPFKKDNYLKSTIVTPENAHAMLMQVDEINHQRARLIELHGKVDQYFAQYNHQQIYLFLSVVIIILIISFFVYIYRTIVMKRRLADETAKAKLQFFTNVSHEFRTPLTLIADPVERLIDDKEISASQRSLLLVARKNVNVMLRLVGEILDFRKVQNGKMDVDLSIFDLAENMRQWIMGFLPSANTKRITISTEIPESLVVCADLNKMECICYNLLSNALKYTHDSGHICVSVKENNGMFTFIVSDDGIGIPKDKVLHVFDRFYQARNSNIGGTGIGLALVKAFVELLGGVVSVKSIEGQGSVFTVTLQIGNINSNEYLRQASVNNDETFVVAQETMNKNEENVELRQMTSIVTDDDKPTILVVDDNDDIRTYVTSLLEAEYDVKLASDGKAGLEKALRYVPDLIICDVMMPIMDGLEMCDCVKRETVTSHIPVILLTARTQEDQRTEGYNYGADAYITKPFSGKVLLARIKNLLNNRLLLRDIFSSNELMNDKPKDADTLFINEFRKHVQAQMSDAELNVETLSADMGLSRVQLYRKVKALTGSSPVELIRITRLKQAERLLKSKGKTIAEISYEVGFSSPSYFSKCYKEYFGILPGEVK</sequence>
<keyword evidence="8" id="KW-0472">Membrane</keyword>
<reference evidence="12 13" key="1">
    <citation type="journal article" date="2022" name="Int. J. Syst. Evol. Microbiol.">
        <title>Prevotella herbatica sp. nov., a plant polysaccharide-decomposing anaerobic bacterium isolated from a methanogenic reactor.</title>
        <authorList>
            <person name="Uek A."/>
            <person name="Tonouchi A."/>
            <person name="Kaku N."/>
            <person name="Ueki K."/>
        </authorList>
    </citation>
    <scope>NUCLEOTIDE SEQUENCE [LARGE SCALE GENOMIC DNA]</scope>
    <source>
        <strain evidence="12 13">WR041</strain>
    </source>
</reference>
<keyword evidence="12" id="KW-0418">Kinase</keyword>
<dbReference type="Pfam" id="PF13407">
    <property type="entry name" value="Peripla_BP_4"/>
    <property type="match status" value="1"/>
</dbReference>
<dbReference type="SUPFAM" id="SSF46689">
    <property type="entry name" value="Homeodomain-like"/>
    <property type="match status" value="1"/>
</dbReference>
<dbReference type="SMART" id="SM00342">
    <property type="entry name" value="HTH_ARAC"/>
    <property type="match status" value="1"/>
</dbReference>
<dbReference type="SUPFAM" id="SSF53822">
    <property type="entry name" value="Periplasmic binding protein-like I"/>
    <property type="match status" value="1"/>
</dbReference>
<evidence type="ECO:0000256" key="5">
    <source>
        <dbReference type="ARBA" id="ARBA00023125"/>
    </source>
</evidence>
<dbReference type="InterPro" id="IPR005467">
    <property type="entry name" value="His_kinase_dom"/>
</dbReference>
<dbReference type="InterPro" id="IPR025997">
    <property type="entry name" value="SBP_2_dom"/>
</dbReference>
<dbReference type="Gene3D" id="1.10.10.60">
    <property type="entry name" value="Homeodomain-like"/>
    <property type="match status" value="1"/>
</dbReference>
<feature type="domain" description="Response regulatory" evidence="11">
    <location>
        <begin position="639"/>
        <end position="754"/>
    </location>
</feature>
<dbReference type="PROSITE" id="PS50109">
    <property type="entry name" value="HIS_KIN"/>
    <property type="match status" value="1"/>
</dbReference>
<protein>
    <recommendedName>
        <fullName evidence="2">histidine kinase</fullName>
        <ecNumber evidence="2">2.7.13.3</ecNumber>
    </recommendedName>
</protein>
<feature type="transmembrane region" description="Helical" evidence="8">
    <location>
        <begin position="335"/>
        <end position="355"/>
    </location>
</feature>
<feature type="modified residue" description="4-aspartylphosphate" evidence="7">
    <location>
        <position position="687"/>
    </location>
</feature>
<dbReference type="PROSITE" id="PS00041">
    <property type="entry name" value="HTH_ARAC_FAMILY_1"/>
    <property type="match status" value="1"/>
</dbReference>
<dbReference type="Gene3D" id="1.10.287.130">
    <property type="match status" value="1"/>
</dbReference>
<keyword evidence="6" id="KW-0804">Transcription</keyword>
<dbReference type="Pfam" id="PF00072">
    <property type="entry name" value="Response_reg"/>
    <property type="match status" value="1"/>
</dbReference>
<dbReference type="PANTHER" id="PTHR43547">
    <property type="entry name" value="TWO-COMPONENT HISTIDINE KINASE"/>
    <property type="match status" value="1"/>
</dbReference>
<keyword evidence="12" id="KW-0808">Transferase</keyword>
<proteinExistence type="predicted"/>
<dbReference type="InterPro" id="IPR001789">
    <property type="entry name" value="Sig_transdc_resp-reg_receiver"/>
</dbReference>
<keyword evidence="13" id="KW-1185">Reference proteome</keyword>
<dbReference type="PROSITE" id="PS51257">
    <property type="entry name" value="PROKAR_LIPOPROTEIN"/>
    <property type="match status" value="1"/>
</dbReference>
<evidence type="ECO:0000256" key="3">
    <source>
        <dbReference type="ARBA" id="ARBA00022553"/>
    </source>
</evidence>
<dbReference type="SUPFAM" id="SSF52172">
    <property type="entry name" value="CheY-like"/>
    <property type="match status" value="1"/>
</dbReference>
<evidence type="ECO:0000256" key="4">
    <source>
        <dbReference type="ARBA" id="ARBA00023015"/>
    </source>
</evidence>
<keyword evidence="5" id="KW-0238">DNA-binding</keyword>
<dbReference type="PROSITE" id="PS50110">
    <property type="entry name" value="RESPONSE_REGULATORY"/>
    <property type="match status" value="1"/>
</dbReference>
<gene>
    <name evidence="12" type="ORF">prwr041_13160</name>
</gene>
<evidence type="ECO:0000256" key="1">
    <source>
        <dbReference type="ARBA" id="ARBA00000085"/>
    </source>
</evidence>
<dbReference type="InterPro" id="IPR003661">
    <property type="entry name" value="HisK_dim/P_dom"/>
</dbReference>
<dbReference type="SUPFAM" id="SSF47384">
    <property type="entry name" value="Homodimeric domain of signal transducing histidine kinase"/>
    <property type="match status" value="1"/>
</dbReference>
<dbReference type="Gene3D" id="3.30.565.10">
    <property type="entry name" value="Histidine kinase-like ATPase, C-terminal domain"/>
    <property type="match status" value="1"/>
</dbReference>
<dbReference type="InterPro" id="IPR028082">
    <property type="entry name" value="Peripla_BP_I"/>
</dbReference>
<dbReference type="EMBL" id="AP024484">
    <property type="protein sequence ID" value="BCS85423.1"/>
    <property type="molecule type" value="Genomic_DNA"/>
</dbReference>
<dbReference type="CDD" id="cd00082">
    <property type="entry name" value="HisKA"/>
    <property type="match status" value="1"/>
</dbReference>
<evidence type="ECO:0000256" key="2">
    <source>
        <dbReference type="ARBA" id="ARBA00012438"/>
    </source>
</evidence>
<dbReference type="PROSITE" id="PS01124">
    <property type="entry name" value="HTH_ARAC_FAMILY_2"/>
    <property type="match status" value="1"/>
</dbReference>
<dbReference type="SMART" id="SM00388">
    <property type="entry name" value="HisKA"/>
    <property type="match status" value="1"/>
</dbReference>
<dbReference type="CDD" id="cd06308">
    <property type="entry name" value="PBP1_sensor_kinase-like"/>
    <property type="match status" value="1"/>
</dbReference>
<evidence type="ECO:0000259" key="9">
    <source>
        <dbReference type="PROSITE" id="PS01124"/>
    </source>
</evidence>
<dbReference type="InterPro" id="IPR009057">
    <property type="entry name" value="Homeodomain-like_sf"/>
</dbReference>
<keyword evidence="8" id="KW-1133">Transmembrane helix</keyword>
<organism evidence="12 13">
    <name type="scientific">Prevotella herbatica</name>
    <dbReference type="NCBI Taxonomy" id="2801997"/>
    <lineage>
        <taxon>Bacteria</taxon>
        <taxon>Pseudomonadati</taxon>
        <taxon>Bacteroidota</taxon>
        <taxon>Bacteroidia</taxon>
        <taxon>Bacteroidales</taxon>
        <taxon>Prevotellaceae</taxon>
        <taxon>Prevotella</taxon>
    </lineage>
</organism>
<evidence type="ECO:0000313" key="12">
    <source>
        <dbReference type="EMBL" id="BCS85423.1"/>
    </source>
</evidence>
<dbReference type="InterPro" id="IPR018062">
    <property type="entry name" value="HTH_AraC-typ_CS"/>
</dbReference>
<dbReference type="InterPro" id="IPR036097">
    <property type="entry name" value="HisK_dim/P_sf"/>
</dbReference>
<dbReference type="InterPro" id="IPR004358">
    <property type="entry name" value="Sig_transdc_His_kin-like_C"/>
</dbReference>
<keyword evidence="4" id="KW-0805">Transcription regulation</keyword>
<feature type="domain" description="Histidine kinase" evidence="10">
    <location>
        <begin position="378"/>
        <end position="591"/>
    </location>
</feature>
<keyword evidence="8" id="KW-0812">Transmembrane</keyword>
<dbReference type="PRINTS" id="PR00344">
    <property type="entry name" value="BCTRLSENSOR"/>
</dbReference>
<dbReference type="EC" id="2.7.13.3" evidence="2"/>
<dbReference type="PANTHER" id="PTHR43547:SF2">
    <property type="entry name" value="HYBRID SIGNAL TRANSDUCTION HISTIDINE KINASE C"/>
    <property type="match status" value="1"/>
</dbReference>
<evidence type="ECO:0000256" key="7">
    <source>
        <dbReference type="PROSITE-ProRule" id="PRU00169"/>
    </source>
</evidence>
<dbReference type="CDD" id="cd17574">
    <property type="entry name" value="REC_OmpR"/>
    <property type="match status" value="1"/>
</dbReference>
<dbReference type="Pfam" id="PF12833">
    <property type="entry name" value="HTH_18"/>
    <property type="match status" value="1"/>
</dbReference>
<dbReference type="CDD" id="cd00075">
    <property type="entry name" value="HATPase"/>
    <property type="match status" value="1"/>
</dbReference>
<dbReference type="Pfam" id="PF02518">
    <property type="entry name" value="HATPase_c"/>
    <property type="match status" value="1"/>
</dbReference>
<evidence type="ECO:0000256" key="6">
    <source>
        <dbReference type="ARBA" id="ARBA00023163"/>
    </source>
</evidence>
<dbReference type="InterPro" id="IPR011006">
    <property type="entry name" value="CheY-like_superfamily"/>
</dbReference>
<dbReference type="SUPFAM" id="SSF55874">
    <property type="entry name" value="ATPase domain of HSP90 chaperone/DNA topoisomerase II/histidine kinase"/>
    <property type="match status" value="1"/>
</dbReference>